<evidence type="ECO:0000256" key="7">
    <source>
        <dbReference type="SAM" id="MobiDB-lite"/>
    </source>
</evidence>
<evidence type="ECO:0000256" key="3">
    <source>
        <dbReference type="ARBA" id="ARBA00013784"/>
    </source>
</evidence>
<dbReference type="InterPro" id="IPR039362">
    <property type="entry name" value="ATG29_sf"/>
</dbReference>
<feature type="compositionally biased region" description="Polar residues" evidence="7">
    <location>
        <begin position="318"/>
        <end position="332"/>
    </location>
</feature>
<evidence type="ECO:0000256" key="6">
    <source>
        <dbReference type="ARBA" id="ARBA00023006"/>
    </source>
</evidence>
<keyword evidence="6" id="KW-0072">Autophagy</keyword>
<dbReference type="Gene3D" id="1.10.10.2570">
    <property type="match status" value="1"/>
</dbReference>
<feature type="compositionally biased region" description="Basic and acidic residues" evidence="7">
    <location>
        <begin position="307"/>
        <end position="317"/>
    </location>
</feature>
<dbReference type="Proteomes" id="UP000054337">
    <property type="component" value="Unassembled WGS sequence"/>
</dbReference>
<evidence type="ECO:0000313" key="10">
    <source>
        <dbReference type="Proteomes" id="UP000054337"/>
    </source>
</evidence>
<gene>
    <name evidence="9" type="ORF">COCVIDRAFT_33839</name>
</gene>
<accession>W7ETX9</accession>
<dbReference type="PANTHER" id="PTHR40012">
    <property type="entry name" value="AUTOPHAGY-RELATED PROTEIN 29"/>
    <property type="match status" value="1"/>
</dbReference>
<reference evidence="9 10" key="1">
    <citation type="journal article" date="2013" name="PLoS Genet.">
        <title>Comparative genome structure, secondary metabolite, and effector coding capacity across Cochliobolus pathogens.</title>
        <authorList>
            <person name="Condon B.J."/>
            <person name="Leng Y."/>
            <person name="Wu D."/>
            <person name="Bushley K.E."/>
            <person name="Ohm R.A."/>
            <person name="Otillar R."/>
            <person name="Martin J."/>
            <person name="Schackwitz W."/>
            <person name="Grimwood J."/>
            <person name="MohdZainudin N."/>
            <person name="Xue C."/>
            <person name="Wang R."/>
            <person name="Manning V.A."/>
            <person name="Dhillon B."/>
            <person name="Tu Z.J."/>
            <person name="Steffenson B.J."/>
            <person name="Salamov A."/>
            <person name="Sun H."/>
            <person name="Lowry S."/>
            <person name="LaButti K."/>
            <person name="Han J."/>
            <person name="Copeland A."/>
            <person name="Lindquist E."/>
            <person name="Barry K."/>
            <person name="Schmutz J."/>
            <person name="Baker S.E."/>
            <person name="Ciuffetti L.M."/>
            <person name="Grigoriev I.V."/>
            <person name="Zhong S."/>
            <person name="Turgeon B.G."/>
        </authorList>
    </citation>
    <scope>NUCLEOTIDE SEQUENCE [LARGE SCALE GENOMIC DNA]</scope>
    <source>
        <strain evidence="9 10">FI3</strain>
    </source>
</reference>
<feature type="region of interest" description="Disordered" evidence="7">
    <location>
        <begin position="107"/>
        <end position="384"/>
    </location>
</feature>
<feature type="compositionally biased region" description="Low complexity" evidence="7">
    <location>
        <begin position="333"/>
        <end position="344"/>
    </location>
</feature>
<comment type="subcellular location">
    <subcellularLocation>
        <location evidence="1">Preautophagosomal structure</location>
    </subcellularLocation>
</comment>
<proteinExistence type="inferred from homology"/>
<evidence type="ECO:0000256" key="2">
    <source>
        <dbReference type="ARBA" id="ARBA00010082"/>
    </source>
</evidence>
<evidence type="ECO:0000259" key="8">
    <source>
        <dbReference type="Pfam" id="PF18388"/>
    </source>
</evidence>
<comment type="similarity">
    <text evidence="2">Belongs to the ATG29 family.</text>
</comment>
<sequence>MASVQFTALIRLPFIRGDFEDPPQAQWDAEKDRQLWKVISKSSKTSDLNCEADKFQVPPTFLLQQAAWLYERHLDHVRNQMKKVSITNAVPSSPTVGSTMTAVGGVAMRRGGSAGSGAGRTPSALAGRSRESPSLRNAEVATTPAPSLSRTPSTTTITQSRAHAQAPTRTLSTRSTQRPNLTSRKSEERTQASNLPHPSYRNDEDVSPEIPESSSSSSSSLSDADHPVHRSQLFKRPPRFQQKRPRDLATFDEGDGAQEFDESGSHETSLPFASAARTQPSSSKFAQDAQFRGSTKAEQNAVLPHRSRTDPPSRQKSIDVQSLTTETASSMTSSGGPPSAAKSPMSPPLGHRAALGRLGSPRSGGPRSRKEGSEGTPSMGSSFSDIDAIMERGPLLPRIIISDYTITPPIATSYHAIKACHPEKEDTIFFGQTYKLIKSLLTYPRCPHRRGTSTWPCQPCETTFTRAYWTCASLLLDYYADFYAHDSALMQAVWFHLFDIWQESAAWIIDSLILDVRADRRTSKADRARCAAKAREFVKHVKDTVELVEVVLWGRKQSTNTAAAAHPTQETILYDPRGEVWRPNGEHDTGPWISGIKPWCQFLYNGGPGVAPPPLPPTFAPQKTDDKNNNTEGRVTTTRYVPHSAIAILTAHTQRARALASTLYTSPIPEDTALSRLKQFDAYAPVFPTPRHPTHTFTSPLTGHTVSYALGNGAPPVLRHVGFADPEMSDERADWILLDDCVAILKELDPYLGVSAEMGDAGDGEEEAAFDVWTVVEVREKEKGGEVLELGTMFEKWCGIGECEVGSKSF</sequence>
<dbReference type="GO" id="GO:0000045">
    <property type="term" value="P:autophagosome assembly"/>
    <property type="evidence" value="ECO:0007669"/>
    <property type="project" value="InterPro"/>
</dbReference>
<dbReference type="GO" id="GO:0000407">
    <property type="term" value="C:phagophore assembly site"/>
    <property type="evidence" value="ECO:0007669"/>
    <property type="project" value="UniProtKB-SubCell"/>
</dbReference>
<feature type="compositionally biased region" description="Polar residues" evidence="7">
    <location>
        <begin position="144"/>
        <end position="183"/>
    </location>
</feature>
<dbReference type="InterPro" id="IPR040666">
    <property type="entry name" value="Atg29_N"/>
</dbReference>
<keyword evidence="10" id="KW-1185">Reference proteome</keyword>
<feature type="domain" description="Atg29 N-terminal" evidence="8">
    <location>
        <begin position="6"/>
        <end position="51"/>
    </location>
</feature>
<feature type="compositionally biased region" description="Low complexity" evidence="7">
    <location>
        <begin position="355"/>
        <end position="366"/>
    </location>
</feature>
<dbReference type="AlphaFoldDB" id="W7ETX9"/>
<feature type="compositionally biased region" description="Basic residues" evidence="7">
    <location>
        <begin position="232"/>
        <end position="243"/>
    </location>
</feature>
<feature type="compositionally biased region" description="Low complexity" evidence="7">
    <location>
        <begin position="213"/>
        <end position="222"/>
    </location>
</feature>
<feature type="compositionally biased region" description="Acidic residues" evidence="7">
    <location>
        <begin position="250"/>
        <end position="262"/>
    </location>
</feature>
<dbReference type="EMBL" id="KI968698">
    <property type="protein sequence ID" value="EUN31541.1"/>
    <property type="molecule type" value="Genomic_DNA"/>
</dbReference>
<evidence type="ECO:0000256" key="1">
    <source>
        <dbReference type="ARBA" id="ARBA00004329"/>
    </source>
</evidence>
<keyword evidence="5" id="KW-0653">Protein transport</keyword>
<dbReference type="PANTHER" id="PTHR40012:SF1">
    <property type="entry name" value="AUTOPHAGY-RELATED PROTEIN 29"/>
    <property type="match status" value="1"/>
</dbReference>
<protein>
    <recommendedName>
        <fullName evidence="3">Autophagy-related protein 29</fullName>
    </recommendedName>
</protein>
<dbReference type="OrthoDB" id="21072at2759"/>
<dbReference type="HOGENOM" id="CLU_348141_0_0_1"/>
<dbReference type="Pfam" id="PF18388">
    <property type="entry name" value="ATG29_N"/>
    <property type="match status" value="1"/>
</dbReference>
<dbReference type="InterPro" id="IPR039113">
    <property type="entry name" value="ATG29"/>
</dbReference>
<evidence type="ECO:0000256" key="5">
    <source>
        <dbReference type="ARBA" id="ARBA00022927"/>
    </source>
</evidence>
<evidence type="ECO:0000313" key="9">
    <source>
        <dbReference type="EMBL" id="EUN31541.1"/>
    </source>
</evidence>
<evidence type="ECO:0000256" key="4">
    <source>
        <dbReference type="ARBA" id="ARBA00022448"/>
    </source>
</evidence>
<dbReference type="GeneID" id="26255311"/>
<dbReference type="RefSeq" id="XP_014561143.1">
    <property type="nucleotide sequence ID" value="XM_014705657.1"/>
</dbReference>
<name>W7ETX9_BIPV3</name>
<keyword evidence="4" id="KW-0813">Transport</keyword>
<feature type="compositionally biased region" description="Polar residues" evidence="7">
    <location>
        <begin position="276"/>
        <end position="285"/>
    </location>
</feature>
<organism evidence="9 10">
    <name type="scientific">Bipolaris victoriae (strain FI3)</name>
    <name type="common">Victoria blight of oats agent</name>
    <name type="synonym">Cochliobolus victoriae</name>
    <dbReference type="NCBI Taxonomy" id="930091"/>
    <lineage>
        <taxon>Eukaryota</taxon>
        <taxon>Fungi</taxon>
        <taxon>Dikarya</taxon>
        <taxon>Ascomycota</taxon>
        <taxon>Pezizomycotina</taxon>
        <taxon>Dothideomycetes</taxon>
        <taxon>Pleosporomycetidae</taxon>
        <taxon>Pleosporales</taxon>
        <taxon>Pleosporineae</taxon>
        <taxon>Pleosporaceae</taxon>
        <taxon>Bipolaris</taxon>
    </lineage>
</organism>
<dbReference type="GO" id="GO:0015031">
    <property type="term" value="P:protein transport"/>
    <property type="evidence" value="ECO:0007669"/>
    <property type="project" value="UniProtKB-KW"/>
</dbReference>